<feature type="domain" description="Ig-like" evidence="25">
    <location>
        <begin position="456"/>
        <end position="542"/>
    </location>
</feature>
<comment type="cofactor">
    <cofactor evidence="2">
        <name>Mg(2+)</name>
        <dbReference type="ChEBI" id="CHEBI:18420"/>
    </cofactor>
</comment>
<dbReference type="SMART" id="SM00409">
    <property type="entry name" value="IG"/>
    <property type="match status" value="9"/>
</dbReference>
<evidence type="ECO:0000259" key="24">
    <source>
        <dbReference type="PROSITE" id="PS50011"/>
    </source>
</evidence>
<dbReference type="PROSITE" id="PS00108">
    <property type="entry name" value="PROTEIN_KINASE_ST"/>
    <property type="match status" value="1"/>
</dbReference>
<feature type="region of interest" description="Disordered" evidence="23">
    <location>
        <begin position="977"/>
        <end position="1000"/>
    </location>
</feature>
<feature type="region of interest" description="Disordered" evidence="23">
    <location>
        <begin position="1308"/>
        <end position="1338"/>
    </location>
</feature>
<evidence type="ECO:0000256" key="10">
    <source>
        <dbReference type="ARBA" id="ARBA00022679"/>
    </source>
</evidence>
<evidence type="ECO:0000256" key="19">
    <source>
        <dbReference type="ARBA" id="ARBA00023157"/>
    </source>
</evidence>
<dbReference type="EC" id="2.7.11.18" evidence="5"/>
<dbReference type="SUPFAM" id="SSF56112">
    <property type="entry name" value="Protein kinase-like (PK-like)"/>
    <property type="match status" value="1"/>
</dbReference>
<feature type="domain" description="Ig-like" evidence="25">
    <location>
        <begin position="999"/>
        <end position="1087"/>
    </location>
</feature>
<evidence type="ECO:0000256" key="3">
    <source>
        <dbReference type="ARBA" id="ARBA00004657"/>
    </source>
</evidence>
<dbReference type="SUPFAM" id="SSF48726">
    <property type="entry name" value="Immunoglobulin"/>
    <property type="match status" value="9"/>
</dbReference>
<dbReference type="GO" id="GO:0060298">
    <property type="term" value="P:positive regulation of sarcomere organization"/>
    <property type="evidence" value="ECO:0007669"/>
    <property type="project" value="UniProtKB-ARBA"/>
</dbReference>
<dbReference type="Pfam" id="PF07679">
    <property type="entry name" value="I-set"/>
    <property type="match status" value="9"/>
</dbReference>
<dbReference type="InterPro" id="IPR003599">
    <property type="entry name" value="Ig_sub"/>
</dbReference>
<dbReference type="InterPro" id="IPR007110">
    <property type="entry name" value="Ig-like_dom"/>
</dbReference>
<keyword evidence="7" id="KW-0963">Cytoplasm</keyword>
<feature type="domain" description="Ig-like" evidence="25">
    <location>
        <begin position="104"/>
        <end position="194"/>
    </location>
</feature>
<evidence type="ECO:0000256" key="17">
    <source>
        <dbReference type="ARBA" id="ARBA00022842"/>
    </source>
</evidence>
<evidence type="ECO:0000256" key="4">
    <source>
        <dbReference type="ARBA" id="ARBA00006692"/>
    </source>
</evidence>
<organism evidence="27 28">
    <name type="scientific">Ciona savignyi</name>
    <name type="common">Pacific transparent sea squirt</name>
    <dbReference type="NCBI Taxonomy" id="51511"/>
    <lineage>
        <taxon>Eukaryota</taxon>
        <taxon>Metazoa</taxon>
        <taxon>Chordata</taxon>
        <taxon>Tunicata</taxon>
        <taxon>Ascidiacea</taxon>
        <taxon>Phlebobranchia</taxon>
        <taxon>Cionidae</taxon>
        <taxon>Ciona</taxon>
    </lineage>
</organism>
<dbReference type="FunFam" id="2.60.40.10:FF:000107">
    <property type="entry name" value="Myosin, light chain kinase a"/>
    <property type="match status" value="1"/>
</dbReference>
<dbReference type="SMART" id="SM00220">
    <property type="entry name" value="S_TKc"/>
    <property type="match status" value="1"/>
</dbReference>
<name>H2YHI4_CIOSA</name>
<keyword evidence="14" id="KW-0418">Kinase</keyword>
<feature type="binding site" evidence="22">
    <location>
        <position position="1392"/>
    </location>
    <ligand>
        <name>ATP</name>
        <dbReference type="ChEBI" id="CHEBI:30616"/>
    </ligand>
</feature>
<dbReference type="FunFam" id="2.60.40.10:FF:000425">
    <property type="entry name" value="Myosin light chain kinase"/>
    <property type="match status" value="2"/>
</dbReference>
<keyword evidence="10" id="KW-0808">Transferase</keyword>
<dbReference type="InterPro" id="IPR003598">
    <property type="entry name" value="Ig_sub2"/>
</dbReference>
<dbReference type="PRINTS" id="PR00014">
    <property type="entry name" value="FNTYPEIII"/>
</dbReference>
<keyword evidence="18" id="KW-0112">Calmodulin-binding</keyword>
<dbReference type="OMA" id="NCQVSLM"/>
<dbReference type="GO" id="GO:0045989">
    <property type="term" value="P:positive regulation of striated muscle contraction"/>
    <property type="evidence" value="ECO:0007669"/>
    <property type="project" value="UniProtKB-ARBA"/>
</dbReference>
<evidence type="ECO:0000256" key="21">
    <source>
        <dbReference type="ARBA" id="ARBA00030959"/>
    </source>
</evidence>
<dbReference type="FunFam" id="2.60.40.10:FF:000080">
    <property type="entry name" value="Myosin light chain kinase, smooth muscle"/>
    <property type="match status" value="1"/>
</dbReference>
<dbReference type="Pfam" id="PF00041">
    <property type="entry name" value="fn3"/>
    <property type="match status" value="1"/>
</dbReference>
<dbReference type="PROSITE" id="PS50853">
    <property type="entry name" value="FN3"/>
    <property type="match status" value="1"/>
</dbReference>
<accession>H2YHI4</accession>
<feature type="domain" description="Ig-like" evidence="25">
    <location>
        <begin position="1"/>
        <end position="67"/>
    </location>
</feature>
<keyword evidence="15" id="KW-0106">Calcium</keyword>
<dbReference type="InterPro" id="IPR013098">
    <property type="entry name" value="Ig_I-set"/>
</dbReference>
<dbReference type="InterPro" id="IPR000719">
    <property type="entry name" value="Prot_kinase_dom"/>
</dbReference>
<comment type="cofactor">
    <cofactor evidence="1">
        <name>Ca(2+)</name>
        <dbReference type="ChEBI" id="CHEBI:29108"/>
    </cofactor>
</comment>
<feature type="domain" description="Ig-like" evidence="25">
    <location>
        <begin position="1131"/>
        <end position="1221"/>
    </location>
</feature>
<keyword evidence="11" id="KW-0479">Metal-binding</keyword>
<dbReference type="InterPro" id="IPR036116">
    <property type="entry name" value="FN3_sf"/>
</dbReference>
<dbReference type="PANTHER" id="PTHR47633">
    <property type="entry name" value="IMMUNOGLOBULIN"/>
    <property type="match status" value="1"/>
</dbReference>
<evidence type="ECO:0000256" key="2">
    <source>
        <dbReference type="ARBA" id="ARBA00001946"/>
    </source>
</evidence>
<reference evidence="27" key="3">
    <citation type="submission" date="2025-09" db="UniProtKB">
        <authorList>
            <consortium name="Ensembl"/>
        </authorList>
    </citation>
    <scope>IDENTIFICATION</scope>
</reference>
<evidence type="ECO:0000256" key="20">
    <source>
        <dbReference type="ARBA" id="ARBA00023319"/>
    </source>
</evidence>
<dbReference type="InterPro" id="IPR036179">
    <property type="entry name" value="Ig-like_dom_sf"/>
</dbReference>
<feature type="compositionally biased region" description="Polar residues" evidence="23">
    <location>
        <begin position="1108"/>
        <end position="1119"/>
    </location>
</feature>
<dbReference type="InterPro" id="IPR017441">
    <property type="entry name" value="Protein_kinase_ATP_BS"/>
</dbReference>
<evidence type="ECO:0000256" key="22">
    <source>
        <dbReference type="PROSITE-ProRule" id="PRU10141"/>
    </source>
</evidence>
<dbReference type="PANTHER" id="PTHR47633:SF7">
    <property type="entry name" value="TITIN HOMOLOG"/>
    <property type="match status" value="1"/>
</dbReference>
<dbReference type="InterPro" id="IPR008271">
    <property type="entry name" value="Ser/Thr_kinase_AS"/>
</dbReference>
<dbReference type="HOGENOM" id="CLU_000288_76_2_1"/>
<keyword evidence="17" id="KW-0460">Magnesium</keyword>
<evidence type="ECO:0000256" key="1">
    <source>
        <dbReference type="ARBA" id="ARBA00001913"/>
    </source>
</evidence>
<dbReference type="SMART" id="SM00060">
    <property type="entry name" value="FN3"/>
    <property type="match status" value="1"/>
</dbReference>
<comment type="similarity">
    <text evidence="4">Belongs to the protein kinase superfamily. CAMK Ser/Thr protein kinase family.</text>
</comment>
<sequence>VEGEPEPDLYWLRNGRDVGAEEDEVFTSYRNGVARLRLRDVQVKQAGEYVCKARNDAGVVQCSSRVTVKGILWISMMSMLNSCCFYVPAKPVHIRPRFTKEIPPEFTAPLSDVKSKDGDDVCLRCMVTGIPEPTVQWMFNNEILEPEEGLEITFHEGVAALMLEQATDDDTGTYTCVAVNCEGECTTSCRVVVTGLFVRRVAPSFEKQLPQEVVVEEGKEACFECEVGTVCTIMCGYRTLNLPLQVRGHPQPRVKHQFESAKQERGTAEDTFVLHGTYRAKRNRHPLTTQPPPYNPATPLQPSHPPYNRATPFTTAPPPYNRATPLQPRHPLTTAPPPYNRATPLQPRHPPLQPRHPLKTTTPPYNRATHSLSCHVTGTPTPEVSWKVDGQRLEPEDGEVGFKAGVATLVLDDVMKEDTGRYECVATNEAGSASSGCNVTVQATPVKSSKPVGKEPSFPLLLEDLTVEEGDDIVLRCKVVGMPRPKITWLLDGEAILDADLKYEEDGSAQLVLSEALPEDEGVYTCIAENPLKRVMCSCKVTIAGDDVCIAVEEDSVASPSVETMPSFVKKLEDRVIPDGSSNVTLSCVVEGGPDARWMIEDELIEDGEDFRYISDGNIRGLLISEVFPEDSGVYSCVISNTTGESRCSCKISVEEIEGETPTFLMKPKPVSVNAGERAFFSCRVDGDPPPSIQWLFCNQPIIGSDRITITEADPSNNHTHSLEIPQVSPQDAGRYAVCCRNLLGDVTCTVSLIVSDAKKLEIRKDFRSYRLLCMGYRALCSSGSERHRRADRRTRGELADDTGTAYKEALSTSVKTKAMTEEERKRRKAEQLDFRANLVRKVDTKVALQDRTKTPEQQDFREEALKTRVRTKALGQDDLKYMSPEQKDFRGEAIKSKVVTKAYKEELIKTKRAEQVDFRDVLSPTRKAELDKKEESISIAELPRGKWRKDGTDHTTVATKRSRHKGAAVVVPVRRVEENGRESEEEKEEGKEEREEKPQFTKFMDDVEASDGQPFTLECTVTGEPRPEITWYLDEEEVKAEADISITYEGDICRLSIAESFPDDQGKYSCTARNIRGEATCSAFVTVVADGESARRSSSKSEKNIRPKTSIQKPTSSTKQPFVIKKKISPTSGVAACIKDGPRDMTVLRGNPISLCCALQGTSPLKVVWRKGRDEIKHSHQCCIESTNTISALTIARSERGDSGCYTLQVSKSAAVRGLTNIPDPPGKPFPENMTGDGMIVSWYGSGFDGGSPITSYLLEISKNSSSGRKAWSEVASTNSTSYTVAGLENNAAYVFRVSASNQYGTSQPGPLSDILRNTSPVQENGADSSDDEGKGEEFVEYEPVSIKKEKFSAKYEVREKLGQGRFGKVHRVTDRVSGREFAAKIMRALKSRDREAVSMEIDIMNQLRHPKLVQLIDAYSHGREIIMVMDLVAGGELFERVIDEDFELTEAACIKYMRQICHGVQFMERSQIVHLDLKPENIMCINKTGTQIKLIDFGLARKFNPKEVTRVMFGTPEFVAPEVINYDAIGFETDMWSVGVICYILLSGLSPFCGEGDAETLSNITAVQWDFEDEAFDQISDDAKDFISKLLVKGLKKRYNVNQALDHRWLKRDTNKMSKSKLNTKNLKRYLARRKWQKTGNAVRALGRLASLARLSSSSSSSSSSHGNQRESGFLSSLKAQLIRENETQQVRCFVGHHKPEFLRKFDDIEVIEGSAAKFVCTVSGNPDPDIVWLVDGEPIKESRRFRMAYTEDNQCTLLIMDASEADEAEYTCKASNSMGESQHAAELIVIT</sequence>
<keyword evidence="13 22" id="KW-0547">Nucleotide-binding</keyword>
<dbReference type="GO" id="GO:0055013">
    <property type="term" value="P:cardiac muscle cell development"/>
    <property type="evidence" value="ECO:0007669"/>
    <property type="project" value="UniProtKB-ARBA"/>
</dbReference>
<evidence type="ECO:0000256" key="11">
    <source>
        <dbReference type="ARBA" id="ARBA00022723"/>
    </source>
</evidence>
<dbReference type="SUPFAM" id="SSF49265">
    <property type="entry name" value="Fibronectin type III"/>
    <property type="match status" value="1"/>
</dbReference>
<dbReference type="InterPro" id="IPR013783">
    <property type="entry name" value="Ig-like_fold"/>
</dbReference>
<protein>
    <recommendedName>
        <fullName evidence="6">Myosin light chain kinase, smooth muscle</fullName>
        <ecNumber evidence="5">2.7.11.18</ecNumber>
    </recommendedName>
    <alternativeName>
        <fullName evidence="21">Telokin</fullName>
    </alternativeName>
</protein>
<evidence type="ECO:0000256" key="5">
    <source>
        <dbReference type="ARBA" id="ARBA00012430"/>
    </source>
</evidence>
<evidence type="ECO:0000259" key="26">
    <source>
        <dbReference type="PROSITE" id="PS50853"/>
    </source>
</evidence>
<evidence type="ECO:0000256" key="6">
    <source>
        <dbReference type="ARBA" id="ARBA00021842"/>
    </source>
</evidence>
<proteinExistence type="inferred from homology"/>
<dbReference type="PROSITE" id="PS50011">
    <property type="entry name" value="PROTEIN_KINASE_DOM"/>
    <property type="match status" value="1"/>
</dbReference>
<dbReference type="PROSITE" id="PS00107">
    <property type="entry name" value="PROTEIN_KINASE_ATP"/>
    <property type="match status" value="1"/>
</dbReference>
<dbReference type="PROSITE" id="PS50835">
    <property type="entry name" value="IG_LIKE"/>
    <property type="match status" value="9"/>
</dbReference>
<evidence type="ECO:0000256" key="16">
    <source>
        <dbReference type="ARBA" id="ARBA00022840"/>
    </source>
</evidence>
<keyword evidence="20" id="KW-0393">Immunoglobulin domain</keyword>
<keyword evidence="28" id="KW-1185">Reference proteome</keyword>
<dbReference type="GO" id="GO:0005516">
    <property type="term" value="F:calmodulin binding"/>
    <property type="evidence" value="ECO:0007669"/>
    <property type="project" value="UniProtKB-KW"/>
</dbReference>
<feature type="domain" description="Ig-like" evidence="25">
    <location>
        <begin position="350"/>
        <end position="440"/>
    </location>
</feature>
<evidence type="ECO:0000313" key="28">
    <source>
        <dbReference type="Proteomes" id="UP000007875"/>
    </source>
</evidence>
<dbReference type="InParanoid" id="H2YHI4"/>
<evidence type="ECO:0000313" key="27">
    <source>
        <dbReference type="Ensembl" id="ENSCSAVP00000004783.1"/>
    </source>
</evidence>
<feature type="domain" description="Ig-like" evidence="25">
    <location>
        <begin position="1702"/>
        <end position="1791"/>
    </location>
</feature>
<feature type="region of interest" description="Disordered" evidence="23">
    <location>
        <begin position="1093"/>
        <end position="1119"/>
    </location>
</feature>
<dbReference type="FunFam" id="1.10.510.10:FF:000175">
    <property type="entry name" value="Myosin light chain kinase, smooth muscle"/>
    <property type="match status" value="1"/>
</dbReference>
<dbReference type="Gene3D" id="1.10.510.10">
    <property type="entry name" value="Transferase(Phosphotransferase) domain 1"/>
    <property type="match status" value="1"/>
</dbReference>
<feature type="domain" description="Ig-like" evidence="25">
    <location>
        <begin position="662"/>
        <end position="756"/>
    </location>
</feature>
<comment type="subcellular location">
    <subcellularLocation>
        <location evidence="3">Cytoplasm</location>
        <location evidence="3">Myofibril</location>
    </subcellularLocation>
</comment>
<dbReference type="CDD" id="cd00063">
    <property type="entry name" value="FN3"/>
    <property type="match status" value="1"/>
</dbReference>
<evidence type="ECO:0000256" key="18">
    <source>
        <dbReference type="ARBA" id="ARBA00022860"/>
    </source>
</evidence>
<feature type="compositionally biased region" description="Basic and acidic residues" evidence="23">
    <location>
        <begin position="1093"/>
        <end position="1106"/>
    </location>
</feature>
<feature type="domain" description="Protein kinase" evidence="24">
    <location>
        <begin position="1357"/>
        <end position="1612"/>
    </location>
</feature>
<dbReference type="InterPro" id="IPR011009">
    <property type="entry name" value="Kinase-like_dom_sf"/>
</dbReference>
<dbReference type="SMART" id="SM00408">
    <property type="entry name" value="IGc2"/>
    <property type="match status" value="9"/>
</dbReference>
<keyword evidence="19" id="KW-1015">Disulfide bond</keyword>
<dbReference type="Ensembl" id="ENSCSAVT00000004851.1">
    <property type="protein sequence ID" value="ENSCSAVP00000004783.1"/>
    <property type="gene ID" value="ENSCSAVG00000002854.1"/>
</dbReference>
<evidence type="ECO:0000256" key="15">
    <source>
        <dbReference type="ARBA" id="ARBA00022837"/>
    </source>
</evidence>
<keyword evidence="9" id="KW-0597">Phosphoprotein</keyword>
<feature type="domain" description="Ig-like" evidence="25">
    <location>
        <begin position="560"/>
        <end position="653"/>
    </location>
</feature>
<dbReference type="GO" id="GO:0004687">
    <property type="term" value="F:myosin light chain kinase activity"/>
    <property type="evidence" value="ECO:0007669"/>
    <property type="project" value="UniProtKB-EC"/>
</dbReference>
<dbReference type="Proteomes" id="UP000007875">
    <property type="component" value="Unassembled WGS sequence"/>
</dbReference>
<dbReference type="eggNOG" id="KOG0613">
    <property type="taxonomic scope" value="Eukaryota"/>
</dbReference>
<evidence type="ECO:0000256" key="14">
    <source>
        <dbReference type="ARBA" id="ARBA00022777"/>
    </source>
</evidence>
<dbReference type="Pfam" id="PF00069">
    <property type="entry name" value="Pkinase"/>
    <property type="match status" value="1"/>
</dbReference>
<dbReference type="STRING" id="51511.ENSCSAVP00000004783"/>
<evidence type="ECO:0000256" key="7">
    <source>
        <dbReference type="ARBA" id="ARBA00022490"/>
    </source>
</evidence>
<evidence type="ECO:0000256" key="12">
    <source>
        <dbReference type="ARBA" id="ARBA00022737"/>
    </source>
</evidence>
<dbReference type="GO" id="GO:0005524">
    <property type="term" value="F:ATP binding"/>
    <property type="evidence" value="ECO:0007669"/>
    <property type="project" value="UniProtKB-UniRule"/>
</dbReference>
<feature type="domain" description="Fibronectin type-III" evidence="26">
    <location>
        <begin position="1226"/>
        <end position="1323"/>
    </location>
</feature>
<keyword evidence="8" id="KW-0723">Serine/threonine-protein kinase</keyword>
<dbReference type="Gene3D" id="2.60.40.10">
    <property type="entry name" value="Immunoglobulins"/>
    <property type="match status" value="10"/>
</dbReference>
<dbReference type="GeneTree" id="ENSGT00940000157879"/>
<keyword evidence="12" id="KW-0677">Repeat</keyword>
<evidence type="ECO:0000256" key="9">
    <source>
        <dbReference type="ARBA" id="ARBA00022553"/>
    </source>
</evidence>
<dbReference type="CDD" id="cd14103">
    <property type="entry name" value="STKc_MLCK"/>
    <property type="match status" value="1"/>
</dbReference>
<feature type="region of interest" description="Disordered" evidence="23">
    <location>
        <begin position="282"/>
        <end position="369"/>
    </location>
</feature>
<dbReference type="InterPro" id="IPR003961">
    <property type="entry name" value="FN3_dom"/>
</dbReference>
<evidence type="ECO:0000256" key="23">
    <source>
        <dbReference type="SAM" id="MobiDB-lite"/>
    </source>
</evidence>
<feature type="compositionally biased region" description="Polar residues" evidence="23">
    <location>
        <begin position="1308"/>
        <end position="1329"/>
    </location>
</feature>
<keyword evidence="16 22" id="KW-0067">ATP-binding</keyword>
<dbReference type="Gene3D" id="3.30.200.20">
    <property type="entry name" value="Phosphorylase Kinase, domain 1"/>
    <property type="match status" value="1"/>
</dbReference>
<reference evidence="28" key="1">
    <citation type="submission" date="2003-08" db="EMBL/GenBank/DDBJ databases">
        <authorList>
            <person name="Birren B."/>
            <person name="Nusbaum C."/>
            <person name="Abebe A."/>
            <person name="Abouelleil A."/>
            <person name="Adekoya E."/>
            <person name="Ait-zahra M."/>
            <person name="Allen N."/>
            <person name="Allen T."/>
            <person name="An P."/>
            <person name="Anderson M."/>
            <person name="Anderson S."/>
            <person name="Arachchi H."/>
            <person name="Armbruster J."/>
            <person name="Bachantsang P."/>
            <person name="Baldwin J."/>
            <person name="Barry A."/>
            <person name="Bayul T."/>
            <person name="Blitshsteyn B."/>
            <person name="Bloom T."/>
            <person name="Blye J."/>
            <person name="Boguslavskiy L."/>
            <person name="Borowsky M."/>
            <person name="Boukhgalter B."/>
            <person name="Brunache A."/>
            <person name="Butler J."/>
            <person name="Calixte N."/>
            <person name="Calvo S."/>
            <person name="Camarata J."/>
            <person name="Campo K."/>
            <person name="Chang J."/>
            <person name="Cheshatsang Y."/>
            <person name="Citroen M."/>
            <person name="Collymore A."/>
            <person name="Considine T."/>
            <person name="Cook A."/>
            <person name="Cooke P."/>
            <person name="Corum B."/>
            <person name="Cuomo C."/>
            <person name="David R."/>
            <person name="Dawoe T."/>
            <person name="Degray S."/>
            <person name="Dodge S."/>
            <person name="Dooley K."/>
            <person name="Dorje P."/>
            <person name="Dorjee K."/>
            <person name="Dorris L."/>
            <person name="Duffey N."/>
            <person name="Dupes A."/>
            <person name="Elkins T."/>
            <person name="Engels R."/>
            <person name="Erickson J."/>
            <person name="Farina A."/>
            <person name="Faro S."/>
            <person name="Ferreira P."/>
            <person name="Fischer H."/>
            <person name="Fitzgerald M."/>
            <person name="Foley K."/>
            <person name="Gage D."/>
            <person name="Galagan J."/>
            <person name="Gearin G."/>
            <person name="Gnerre S."/>
            <person name="Gnirke A."/>
            <person name="Goyette A."/>
            <person name="Graham J."/>
            <person name="Grandbois E."/>
            <person name="Gyaltsen K."/>
            <person name="Hafez N."/>
            <person name="Hagopian D."/>
            <person name="Hagos B."/>
            <person name="Hall J."/>
            <person name="Hatcher B."/>
            <person name="Heller A."/>
            <person name="Higgins H."/>
            <person name="Honan T."/>
            <person name="Horn A."/>
            <person name="Houde N."/>
            <person name="Hughes L."/>
            <person name="Hulme W."/>
            <person name="Husby E."/>
            <person name="Iliev I."/>
            <person name="Jaffe D."/>
            <person name="Jones C."/>
            <person name="Kamal M."/>
            <person name="Kamat A."/>
            <person name="Kamvysselis M."/>
            <person name="Karlsson E."/>
            <person name="Kells C."/>
            <person name="Kieu A."/>
            <person name="Kisner P."/>
            <person name="Kodira C."/>
            <person name="Kulbokas E."/>
            <person name="Labutti K."/>
            <person name="Lama D."/>
            <person name="Landers T."/>
            <person name="Leger J."/>
            <person name="Levine S."/>
            <person name="Lewis D."/>
            <person name="Lewis T."/>
            <person name="Lindblad-toh K."/>
            <person name="Liu X."/>
            <person name="Lokyitsang T."/>
            <person name="Lokyitsang Y."/>
            <person name="Lucien O."/>
            <person name="Lui A."/>
            <person name="Ma L.J."/>
            <person name="Mabbitt R."/>
            <person name="Macdonald J."/>
            <person name="Maclean C."/>
            <person name="Major J."/>
            <person name="Manning J."/>
            <person name="Marabella R."/>
            <person name="Maru K."/>
            <person name="Matthews C."/>
            <person name="Mauceli E."/>
            <person name="Mccarthy M."/>
            <person name="Mcdonough S."/>
            <person name="Mcghee T."/>
            <person name="Meldrim J."/>
            <person name="Meneus L."/>
            <person name="Mesirov J."/>
            <person name="Mihalev A."/>
            <person name="Mihova T."/>
            <person name="Mikkelsen T."/>
            <person name="Mlenga V."/>
            <person name="Moru K."/>
            <person name="Mozes J."/>
            <person name="Mulrain L."/>
            <person name="Munson G."/>
            <person name="Naylor J."/>
            <person name="Newes C."/>
            <person name="Nguyen C."/>
            <person name="Nguyen N."/>
            <person name="Nguyen T."/>
            <person name="Nicol R."/>
            <person name="Nielsen C."/>
            <person name="Nizzari M."/>
            <person name="Norbu C."/>
            <person name="Norbu N."/>
            <person name="O'donnell P."/>
            <person name="Okoawo O."/>
            <person name="O'leary S."/>
            <person name="Omotosho B."/>
            <person name="O'neill K."/>
            <person name="Osman S."/>
            <person name="Parker S."/>
            <person name="Perrin D."/>
            <person name="Phunkhang P."/>
            <person name="Piqani B."/>
            <person name="Purcell S."/>
            <person name="Rachupka T."/>
            <person name="Ramasamy U."/>
            <person name="Rameau R."/>
            <person name="Ray V."/>
            <person name="Raymond C."/>
            <person name="Retta R."/>
            <person name="Richardson S."/>
            <person name="Rise C."/>
            <person name="Rodriguez J."/>
            <person name="Rogers J."/>
            <person name="Rogov P."/>
            <person name="Rutman M."/>
            <person name="Schupbach R."/>
            <person name="Seaman C."/>
            <person name="Settipalli S."/>
            <person name="Sharpe T."/>
            <person name="Sheridan J."/>
            <person name="Sherpa N."/>
            <person name="Shi J."/>
            <person name="Smirnov S."/>
            <person name="Smith C."/>
            <person name="Sougnez C."/>
            <person name="Spencer B."/>
            <person name="Stalker J."/>
            <person name="Stange-thomann N."/>
            <person name="Stavropoulos S."/>
            <person name="Stetson K."/>
            <person name="Stone C."/>
            <person name="Stone S."/>
            <person name="Stubbs M."/>
            <person name="Talamas J."/>
            <person name="Tchuinga P."/>
            <person name="Tenzing P."/>
            <person name="Tesfaye S."/>
            <person name="Theodore J."/>
            <person name="Thoulutsang Y."/>
            <person name="Topham K."/>
            <person name="Towey S."/>
            <person name="Tsamla T."/>
            <person name="Tsomo N."/>
            <person name="Vallee D."/>
            <person name="Vassiliev H."/>
            <person name="Venkataraman V."/>
            <person name="Vinson J."/>
            <person name="Vo A."/>
            <person name="Wade C."/>
            <person name="Wang S."/>
            <person name="Wangchuk T."/>
            <person name="Wangdi T."/>
            <person name="Whittaker C."/>
            <person name="Wilkinson J."/>
            <person name="Wu Y."/>
            <person name="Wyman D."/>
            <person name="Yadav S."/>
            <person name="Yang S."/>
            <person name="Yang X."/>
            <person name="Yeager S."/>
            <person name="Yee E."/>
            <person name="Young G."/>
            <person name="Zainoun J."/>
            <person name="Zembeck L."/>
            <person name="Zimmer A."/>
            <person name="Zody M."/>
            <person name="Lander E."/>
        </authorList>
    </citation>
    <scope>NUCLEOTIDE SEQUENCE [LARGE SCALE GENOMIC DNA]</scope>
</reference>
<reference evidence="27" key="2">
    <citation type="submission" date="2025-08" db="UniProtKB">
        <authorList>
            <consortium name="Ensembl"/>
        </authorList>
    </citation>
    <scope>IDENTIFICATION</scope>
</reference>
<feature type="compositionally biased region" description="Polar residues" evidence="23">
    <location>
        <begin position="359"/>
        <end position="369"/>
    </location>
</feature>
<evidence type="ECO:0000256" key="8">
    <source>
        <dbReference type="ARBA" id="ARBA00022527"/>
    </source>
</evidence>
<dbReference type="GO" id="GO:0030016">
    <property type="term" value="C:myofibril"/>
    <property type="evidence" value="ECO:0007669"/>
    <property type="project" value="UniProtKB-SubCell"/>
</dbReference>
<dbReference type="FunFam" id="2.60.40.10:FF:000032">
    <property type="entry name" value="palladin isoform X1"/>
    <property type="match status" value="3"/>
</dbReference>
<dbReference type="CDD" id="cd00096">
    <property type="entry name" value="Ig"/>
    <property type="match status" value="1"/>
</dbReference>
<dbReference type="GO" id="GO:0046872">
    <property type="term" value="F:metal ion binding"/>
    <property type="evidence" value="ECO:0007669"/>
    <property type="project" value="UniProtKB-KW"/>
</dbReference>
<evidence type="ECO:0000259" key="25">
    <source>
        <dbReference type="PROSITE" id="PS50835"/>
    </source>
</evidence>
<evidence type="ECO:0000256" key="13">
    <source>
        <dbReference type="ARBA" id="ARBA00022741"/>
    </source>
</evidence>